<protein>
    <submittedName>
        <fullName evidence="13">HD domain-containing protein</fullName>
    </submittedName>
</protein>
<keyword evidence="10 11" id="KW-0694">RNA-binding</keyword>
<dbReference type="GO" id="GO:0005524">
    <property type="term" value="F:ATP binding"/>
    <property type="evidence" value="ECO:0007669"/>
    <property type="project" value="UniProtKB-KW"/>
</dbReference>
<dbReference type="GO" id="GO:0008033">
    <property type="term" value="P:tRNA processing"/>
    <property type="evidence" value="ECO:0007669"/>
    <property type="project" value="UniProtKB-KW"/>
</dbReference>
<dbReference type="SUPFAM" id="SSF81891">
    <property type="entry name" value="Poly A polymerase C-terminal region-like"/>
    <property type="match status" value="1"/>
</dbReference>
<evidence type="ECO:0000256" key="9">
    <source>
        <dbReference type="ARBA" id="ARBA00022842"/>
    </source>
</evidence>
<comment type="similarity">
    <text evidence="11">Belongs to the tRNA nucleotidyltransferase/poly(A) polymerase family.</text>
</comment>
<reference evidence="13" key="1">
    <citation type="journal article" date="2021" name="PeerJ">
        <title>Extensive microbial diversity within the chicken gut microbiome revealed by metagenomics and culture.</title>
        <authorList>
            <person name="Gilroy R."/>
            <person name="Ravi A."/>
            <person name="Getino M."/>
            <person name="Pursley I."/>
            <person name="Horton D.L."/>
            <person name="Alikhan N.F."/>
            <person name="Baker D."/>
            <person name="Gharbi K."/>
            <person name="Hall N."/>
            <person name="Watson M."/>
            <person name="Adriaenssens E.M."/>
            <person name="Foster-Nyarko E."/>
            <person name="Jarju S."/>
            <person name="Secka A."/>
            <person name="Antonio M."/>
            <person name="Oren A."/>
            <person name="Chaudhuri R.R."/>
            <person name="La Ragione R."/>
            <person name="Hildebrand F."/>
            <person name="Pallen M.J."/>
        </authorList>
    </citation>
    <scope>NUCLEOTIDE SEQUENCE</scope>
    <source>
        <strain evidence="13">12435</strain>
    </source>
</reference>
<evidence type="ECO:0000256" key="7">
    <source>
        <dbReference type="ARBA" id="ARBA00022800"/>
    </source>
</evidence>
<evidence type="ECO:0000256" key="11">
    <source>
        <dbReference type="RuleBase" id="RU003953"/>
    </source>
</evidence>
<dbReference type="InterPro" id="IPR032828">
    <property type="entry name" value="PolyA_RNA-bd"/>
</dbReference>
<feature type="domain" description="HD/PDEase" evidence="12">
    <location>
        <begin position="251"/>
        <end position="333"/>
    </location>
</feature>
<evidence type="ECO:0000256" key="1">
    <source>
        <dbReference type="ARBA" id="ARBA00001946"/>
    </source>
</evidence>
<evidence type="ECO:0000256" key="5">
    <source>
        <dbReference type="ARBA" id="ARBA00022723"/>
    </source>
</evidence>
<gene>
    <name evidence="13" type="ORF">H9892_06775</name>
</gene>
<keyword evidence="8" id="KW-0067">ATP-binding</keyword>
<dbReference type="PANTHER" id="PTHR47545">
    <property type="entry name" value="MULTIFUNCTIONAL CCA PROTEIN"/>
    <property type="match status" value="1"/>
</dbReference>
<keyword evidence="4" id="KW-0548">Nucleotidyltransferase</keyword>
<evidence type="ECO:0000256" key="6">
    <source>
        <dbReference type="ARBA" id="ARBA00022741"/>
    </source>
</evidence>
<dbReference type="InterPro" id="IPR050124">
    <property type="entry name" value="tRNA_CCA-adding_enzyme"/>
</dbReference>
<dbReference type="Proteomes" id="UP000823990">
    <property type="component" value="Unassembled WGS sequence"/>
</dbReference>
<keyword evidence="9" id="KW-0460">Magnesium</keyword>
<dbReference type="Gene3D" id="3.30.460.10">
    <property type="entry name" value="Beta Polymerase, domain 2"/>
    <property type="match status" value="1"/>
</dbReference>
<keyword evidence="2 11" id="KW-0808">Transferase</keyword>
<dbReference type="GO" id="GO:0046872">
    <property type="term" value="F:metal ion binding"/>
    <property type="evidence" value="ECO:0007669"/>
    <property type="project" value="UniProtKB-KW"/>
</dbReference>
<dbReference type="SUPFAM" id="SSF81301">
    <property type="entry name" value="Nucleotidyltransferase"/>
    <property type="match status" value="1"/>
</dbReference>
<evidence type="ECO:0000256" key="8">
    <source>
        <dbReference type="ARBA" id="ARBA00022840"/>
    </source>
</evidence>
<evidence type="ECO:0000259" key="12">
    <source>
        <dbReference type="SMART" id="SM00471"/>
    </source>
</evidence>
<dbReference type="GO" id="GO:0042245">
    <property type="term" value="P:RNA repair"/>
    <property type="evidence" value="ECO:0007669"/>
    <property type="project" value="UniProtKB-KW"/>
</dbReference>
<dbReference type="Pfam" id="PF12627">
    <property type="entry name" value="PolyA_pol_RNAbd"/>
    <property type="match status" value="1"/>
</dbReference>
<dbReference type="InterPro" id="IPR006674">
    <property type="entry name" value="HD_domain"/>
</dbReference>
<dbReference type="CDD" id="cd05398">
    <property type="entry name" value="NT_ClassII-CCAase"/>
    <property type="match status" value="1"/>
</dbReference>
<dbReference type="PANTHER" id="PTHR47545:SF1">
    <property type="entry name" value="MULTIFUNCTIONAL CCA PROTEIN"/>
    <property type="match status" value="1"/>
</dbReference>
<accession>A0A9D1Q1I7</accession>
<dbReference type="Pfam" id="PF01743">
    <property type="entry name" value="PolyA_pol"/>
    <property type="match status" value="1"/>
</dbReference>
<dbReference type="AlphaFoldDB" id="A0A9D1Q1I7"/>
<keyword evidence="7" id="KW-0692">RNA repair</keyword>
<evidence type="ECO:0000313" key="14">
    <source>
        <dbReference type="Proteomes" id="UP000823990"/>
    </source>
</evidence>
<dbReference type="GO" id="GO:0016779">
    <property type="term" value="F:nucleotidyltransferase activity"/>
    <property type="evidence" value="ECO:0007669"/>
    <property type="project" value="UniProtKB-KW"/>
</dbReference>
<sequence>MEIHVPEWLQKFAEANESPIYIVGGYVRNVLGGLPPSDIDIAGRPLPDRLVLPRGFFFATTYKRMGTALIKCRYRSDIELEYTPFRTEEYAPGGGHTPVSVKFDADLESDAERRDFTVNSIYYDIKKRRIIDPFGGVEDISKRIMRAVEPERVFSSDGLRLMRLVRIAAETGFGIERATADEAMKRARLLEDITPNRKRDELLKILKADTVYGVDDAHYRGLRLLHEYGFLKYVIPELEELSALAPPNEHHKFDALEHTFRVVRACPPELRLAALMHDIGKAEAVRRTGRMNNHEIYGEEITRRVLGADGMKMPSRTVDRVARLVRWHMYDKDASTRSGKMLLFTAHNIDIIDDLAVLIAADRAGRGTDEPSPPVRFNEFREKLIETGAPLALGKLKINGADLVALGYEGTDVKKKLEELFDMCVLTPELNKHKKLMKLASQFNPKNS</sequence>
<dbReference type="InterPro" id="IPR002646">
    <property type="entry name" value="PolA_pol_head_dom"/>
</dbReference>
<dbReference type="InterPro" id="IPR043519">
    <property type="entry name" value="NT_sf"/>
</dbReference>
<proteinExistence type="inferred from homology"/>
<evidence type="ECO:0000256" key="10">
    <source>
        <dbReference type="ARBA" id="ARBA00022884"/>
    </source>
</evidence>
<comment type="caution">
    <text evidence="13">The sequence shown here is derived from an EMBL/GenBank/DDBJ whole genome shotgun (WGS) entry which is preliminary data.</text>
</comment>
<name>A0A9D1Q1I7_9FIRM</name>
<dbReference type="Gene3D" id="1.10.3090.10">
    <property type="entry name" value="cca-adding enzyme, domain 2"/>
    <property type="match status" value="1"/>
</dbReference>
<evidence type="ECO:0000256" key="4">
    <source>
        <dbReference type="ARBA" id="ARBA00022695"/>
    </source>
</evidence>
<evidence type="ECO:0000256" key="2">
    <source>
        <dbReference type="ARBA" id="ARBA00022679"/>
    </source>
</evidence>
<dbReference type="Pfam" id="PF01966">
    <property type="entry name" value="HD"/>
    <property type="match status" value="1"/>
</dbReference>
<keyword evidence="5" id="KW-0479">Metal-binding</keyword>
<dbReference type="SMART" id="SM00471">
    <property type="entry name" value="HDc"/>
    <property type="match status" value="1"/>
</dbReference>
<comment type="cofactor">
    <cofactor evidence="1">
        <name>Mg(2+)</name>
        <dbReference type="ChEBI" id="CHEBI:18420"/>
    </cofactor>
</comment>
<evidence type="ECO:0000256" key="3">
    <source>
        <dbReference type="ARBA" id="ARBA00022694"/>
    </source>
</evidence>
<dbReference type="CDD" id="cd00077">
    <property type="entry name" value="HDc"/>
    <property type="match status" value="1"/>
</dbReference>
<keyword evidence="3" id="KW-0819">tRNA processing</keyword>
<organism evidence="13 14">
    <name type="scientific">Candidatus Protoclostridium stercorigallinarum</name>
    <dbReference type="NCBI Taxonomy" id="2838741"/>
    <lineage>
        <taxon>Bacteria</taxon>
        <taxon>Bacillati</taxon>
        <taxon>Bacillota</taxon>
        <taxon>Clostridia</taxon>
        <taxon>Candidatus Protoclostridium</taxon>
    </lineage>
</organism>
<dbReference type="EMBL" id="DXHS01000116">
    <property type="protein sequence ID" value="HIW03026.1"/>
    <property type="molecule type" value="Genomic_DNA"/>
</dbReference>
<evidence type="ECO:0000313" key="13">
    <source>
        <dbReference type="EMBL" id="HIW03026.1"/>
    </source>
</evidence>
<dbReference type="InterPro" id="IPR003607">
    <property type="entry name" value="HD/PDEase_dom"/>
</dbReference>
<dbReference type="GO" id="GO:0003723">
    <property type="term" value="F:RNA binding"/>
    <property type="evidence" value="ECO:0007669"/>
    <property type="project" value="UniProtKB-KW"/>
</dbReference>
<reference evidence="13" key="2">
    <citation type="submission" date="2021-04" db="EMBL/GenBank/DDBJ databases">
        <authorList>
            <person name="Gilroy R."/>
        </authorList>
    </citation>
    <scope>NUCLEOTIDE SEQUENCE</scope>
    <source>
        <strain evidence="13">12435</strain>
    </source>
</reference>
<keyword evidence="6" id="KW-0547">Nucleotide-binding</keyword>